<feature type="active site" description="Proton acceptor; specific for D-alanine" evidence="5">
    <location>
        <position position="41"/>
    </location>
</feature>
<evidence type="ECO:0000313" key="9">
    <source>
        <dbReference type="EMBL" id="GGI18326.1"/>
    </source>
</evidence>
<dbReference type="CDD" id="cd00430">
    <property type="entry name" value="PLPDE_III_AR"/>
    <property type="match status" value="1"/>
</dbReference>
<dbReference type="InterPro" id="IPR029066">
    <property type="entry name" value="PLP-binding_barrel"/>
</dbReference>
<evidence type="ECO:0000256" key="1">
    <source>
        <dbReference type="ARBA" id="ARBA00000316"/>
    </source>
</evidence>
<evidence type="ECO:0000256" key="3">
    <source>
        <dbReference type="ARBA" id="ARBA00022898"/>
    </source>
</evidence>
<evidence type="ECO:0000256" key="7">
    <source>
        <dbReference type="PIRSR" id="PIRSR600821-52"/>
    </source>
</evidence>
<dbReference type="NCBIfam" id="TIGR00492">
    <property type="entry name" value="alr"/>
    <property type="match status" value="1"/>
</dbReference>
<dbReference type="InterPro" id="IPR011079">
    <property type="entry name" value="Ala_racemase_C"/>
</dbReference>
<protein>
    <recommendedName>
        <fullName evidence="5">Alanine racemase</fullName>
        <ecNumber evidence="5">5.1.1.1</ecNumber>
    </recommendedName>
</protein>
<dbReference type="Gene3D" id="2.40.37.10">
    <property type="entry name" value="Lyase, Ornithine Decarboxylase, Chain A, domain 1"/>
    <property type="match status" value="1"/>
</dbReference>
<dbReference type="EMBL" id="BMHB01000006">
    <property type="protein sequence ID" value="GGI18326.1"/>
    <property type="molecule type" value="Genomic_DNA"/>
</dbReference>
<sequence length="391" mass="43707">MSETPFYRDTWVEVNLDAIEENVKNIVSLYPNHQEIYVALKANAYGHGYIEVAKQALKSGATRLLVAFIDEGIFLRKAGIDAPILVLGATRAQDIKIAIKHNLTLTAYNVDWLEDITNYLSDSDEVTIHIKFDTGMGRLGLKTKAEWEKASTLLKKSSINLEGLFTHFATADELDRTYFQQQLDRFYETIEWVKDSGFLPSLIHCANSAAAVLETGLFNTVRVGIIMYGLTPSLEMKTKIPFSLKPALSFYTKVSHIKQLPANSGVSYGATYKTSDVEWVATLPVGYADGWLRDMQGFSVLIEGEKAEIVGRVCMDQCMIKLSKHYPVGTKVTLIGESNGEIVSAEDVASHMNTINYEVTCLINNRVPRVYKKDGKIRSISNYLVSDEFDN</sequence>
<dbReference type="RefSeq" id="WP_088003980.1">
    <property type="nucleotide sequence ID" value="NZ_BMHB01000006.1"/>
</dbReference>
<dbReference type="PROSITE" id="PS00395">
    <property type="entry name" value="ALANINE_RACEMASE"/>
    <property type="match status" value="1"/>
</dbReference>
<comment type="cofactor">
    <cofactor evidence="2 5 6">
        <name>pyridoxal 5'-phosphate</name>
        <dbReference type="ChEBI" id="CHEBI:597326"/>
    </cofactor>
</comment>
<dbReference type="FunFam" id="2.40.37.10:FF:000006">
    <property type="entry name" value="Alanine racemase"/>
    <property type="match status" value="1"/>
</dbReference>
<feature type="modified residue" description="N6-(pyridoxal phosphate)lysine" evidence="5 6">
    <location>
        <position position="41"/>
    </location>
</feature>
<proteinExistence type="inferred from homology"/>
<dbReference type="PRINTS" id="PR00992">
    <property type="entry name" value="ALARACEMASE"/>
</dbReference>
<evidence type="ECO:0000259" key="8">
    <source>
        <dbReference type="SMART" id="SM01005"/>
    </source>
</evidence>
<keyword evidence="3 5" id="KW-0663">Pyridoxal phosphate</keyword>
<dbReference type="HAMAP" id="MF_01201">
    <property type="entry name" value="Ala_racemase"/>
    <property type="match status" value="1"/>
</dbReference>
<dbReference type="GO" id="GO:0005829">
    <property type="term" value="C:cytosol"/>
    <property type="evidence" value="ECO:0007669"/>
    <property type="project" value="TreeGrafter"/>
</dbReference>
<dbReference type="GO" id="GO:0008784">
    <property type="term" value="F:alanine racemase activity"/>
    <property type="evidence" value="ECO:0007669"/>
    <property type="project" value="UniProtKB-UniRule"/>
</dbReference>
<dbReference type="GO" id="GO:0009252">
    <property type="term" value="P:peptidoglycan biosynthetic process"/>
    <property type="evidence" value="ECO:0007669"/>
    <property type="project" value="TreeGrafter"/>
</dbReference>
<evidence type="ECO:0000256" key="5">
    <source>
        <dbReference type="HAMAP-Rule" id="MF_01201"/>
    </source>
</evidence>
<dbReference type="Gene3D" id="3.20.20.10">
    <property type="entry name" value="Alanine racemase"/>
    <property type="match status" value="1"/>
</dbReference>
<dbReference type="UniPathway" id="UPA00042">
    <property type="reaction ID" value="UER00497"/>
</dbReference>
<comment type="caution">
    <text evidence="9">The sequence shown here is derived from an EMBL/GenBank/DDBJ whole genome shotgun (WGS) entry which is preliminary data.</text>
</comment>
<evidence type="ECO:0000256" key="6">
    <source>
        <dbReference type="PIRSR" id="PIRSR600821-50"/>
    </source>
</evidence>
<comment type="function">
    <text evidence="5">Catalyzes the interconversion of L-alanine and D-alanine. May also act on other amino acids.</text>
</comment>
<evidence type="ECO:0000256" key="4">
    <source>
        <dbReference type="ARBA" id="ARBA00023235"/>
    </source>
</evidence>
<feature type="binding site" evidence="5 7">
    <location>
        <position position="315"/>
    </location>
    <ligand>
        <name>substrate</name>
    </ligand>
</feature>
<comment type="similarity">
    <text evidence="5">Belongs to the alanine racemase family.</text>
</comment>
<dbReference type="InterPro" id="IPR009006">
    <property type="entry name" value="Ala_racemase/Decarboxylase_C"/>
</dbReference>
<evidence type="ECO:0000313" key="10">
    <source>
        <dbReference type="Proteomes" id="UP000626244"/>
    </source>
</evidence>
<dbReference type="GO" id="GO:0030632">
    <property type="term" value="P:D-alanine biosynthetic process"/>
    <property type="evidence" value="ECO:0007669"/>
    <property type="project" value="UniProtKB-UniRule"/>
</dbReference>
<dbReference type="PANTHER" id="PTHR30511:SF0">
    <property type="entry name" value="ALANINE RACEMASE, CATABOLIC-RELATED"/>
    <property type="match status" value="1"/>
</dbReference>
<feature type="binding site" evidence="5 7">
    <location>
        <position position="138"/>
    </location>
    <ligand>
        <name>substrate</name>
    </ligand>
</feature>
<dbReference type="SUPFAM" id="SSF50621">
    <property type="entry name" value="Alanine racemase C-terminal domain-like"/>
    <property type="match status" value="1"/>
</dbReference>
<dbReference type="InterPro" id="IPR020622">
    <property type="entry name" value="Ala_racemase_pyridoxalP-BS"/>
</dbReference>
<comment type="catalytic activity">
    <reaction evidence="1 5">
        <text>L-alanine = D-alanine</text>
        <dbReference type="Rhea" id="RHEA:20249"/>
        <dbReference type="ChEBI" id="CHEBI:57416"/>
        <dbReference type="ChEBI" id="CHEBI:57972"/>
        <dbReference type="EC" id="5.1.1.1"/>
    </reaction>
</comment>
<evidence type="ECO:0000256" key="2">
    <source>
        <dbReference type="ARBA" id="ARBA00001933"/>
    </source>
</evidence>
<feature type="active site" description="Proton acceptor; specific for L-alanine" evidence="5">
    <location>
        <position position="268"/>
    </location>
</feature>
<dbReference type="InterPro" id="IPR000821">
    <property type="entry name" value="Ala_racemase"/>
</dbReference>
<dbReference type="OrthoDB" id="9813814at2"/>
<gene>
    <name evidence="9" type="ORF">GCM10007380_42360</name>
</gene>
<dbReference type="FunFam" id="3.20.20.10:FF:000002">
    <property type="entry name" value="Alanine racemase"/>
    <property type="match status" value="1"/>
</dbReference>
<dbReference type="SUPFAM" id="SSF51419">
    <property type="entry name" value="PLP-binding barrel"/>
    <property type="match status" value="1"/>
</dbReference>
<dbReference type="EC" id="5.1.1.1" evidence="5"/>
<dbReference type="InterPro" id="IPR001608">
    <property type="entry name" value="Ala_racemase_N"/>
</dbReference>
<dbReference type="PANTHER" id="PTHR30511">
    <property type="entry name" value="ALANINE RACEMASE"/>
    <property type="match status" value="1"/>
</dbReference>
<keyword evidence="10" id="KW-1185">Reference proteome</keyword>
<accession>A0A8J3AX97</accession>
<keyword evidence="4 5" id="KW-0413">Isomerase</keyword>
<dbReference type="AlphaFoldDB" id="A0A8J3AX97"/>
<feature type="domain" description="Alanine racemase C-terminal" evidence="8">
    <location>
        <begin position="247"/>
        <end position="372"/>
    </location>
</feature>
<dbReference type="Pfam" id="PF01168">
    <property type="entry name" value="Ala_racemase_N"/>
    <property type="match status" value="1"/>
</dbReference>
<name>A0A8J3AX97_9BACI</name>
<organism evidence="9 10">
    <name type="scientific">Gottfriedia solisilvae</name>
    <dbReference type="NCBI Taxonomy" id="1516104"/>
    <lineage>
        <taxon>Bacteria</taxon>
        <taxon>Bacillati</taxon>
        <taxon>Bacillota</taxon>
        <taxon>Bacilli</taxon>
        <taxon>Bacillales</taxon>
        <taxon>Bacillaceae</taxon>
        <taxon>Gottfriedia</taxon>
    </lineage>
</organism>
<dbReference type="Proteomes" id="UP000626244">
    <property type="component" value="Unassembled WGS sequence"/>
</dbReference>
<reference evidence="10" key="1">
    <citation type="journal article" date="2019" name="Int. J. Syst. Evol. Microbiol.">
        <title>The Global Catalogue of Microorganisms (GCM) 10K type strain sequencing project: providing services to taxonomists for standard genome sequencing and annotation.</title>
        <authorList>
            <consortium name="The Broad Institute Genomics Platform"/>
            <consortium name="The Broad Institute Genome Sequencing Center for Infectious Disease"/>
            <person name="Wu L."/>
            <person name="Ma J."/>
        </authorList>
    </citation>
    <scope>NUCLEOTIDE SEQUENCE [LARGE SCALE GENOMIC DNA]</scope>
    <source>
        <strain evidence="10">CGMCC 1.14993</strain>
    </source>
</reference>
<dbReference type="Pfam" id="PF00842">
    <property type="entry name" value="Ala_racemase_C"/>
    <property type="match status" value="1"/>
</dbReference>
<comment type="pathway">
    <text evidence="5">Amino-acid biosynthesis; D-alanine biosynthesis; D-alanine from L-alanine: step 1/1.</text>
</comment>
<dbReference type="SMART" id="SM01005">
    <property type="entry name" value="Ala_racemase_C"/>
    <property type="match status" value="1"/>
</dbReference>
<dbReference type="GO" id="GO:0030170">
    <property type="term" value="F:pyridoxal phosphate binding"/>
    <property type="evidence" value="ECO:0007669"/>
    <property type="project" value="UniProtKB-UniRule"/>
</dbReference>